<dbReference type="AlphaFoldDB" id="A0A8H3GQQ1"/>
<organism evidence="4 5">
    <name type="scientific">Rhizoctonia solani</name>
    <dbReference type="NCBI Taxonomy" id="456999"/>
    <lineage>
        <taxon>Eukaryota</taxon>
        <taxon>Fungi</taxon>
        <taxon>Dikarya</taxon>
        <taxon>Basidiomycota</taxon>
        <taxon>Agaricomycotina</taxon>
        <taxon>Agaricomycetes</taxon>
        <taxon>Cantharellales</taxon>
        <taxon>Ceratobasidiaceae</taxon>
        <taxon>Rhizoctonia</taxon>
    </lineage>
</organism>
<keyword evidence="1" id="KW-0175">Coiled coil</keyword>
<evidence type="ECO:0000313" key="5">
    <source>
        <dbReference type="Proteomes" id="UP000663861"/>
    </source>
</evidence>
<dbReference type="InterPro" id="IPR037291">
    <property type="entry name" value="DUF4139"/>
</dbReference>
<name>A0A8H3GQQ1_9AGAM</name>
<comment type="caution">
    <text evidence="4">The sequence shown here is derived from an EMBL/GenBank/DDBJ whole genome shotgun (WGS) entry which is preliminary data.</text>
</comment>
<dbReference type="Proteomes" id="UP000663861">
    <property type="component" value="Unassembled WGS sequence"/>
</dbReference>
<protein>
    <recommendedName>
        <fullName evidence="6">Protein F37C4,5 [Caenorhabditis elegans]</fullName>
    </recommendedName>
</protein>
<evidence type="ECO:0008006" key="6">
    <source>
        <dbReference type="Google" id="ProtNLM"/>
    </source>
</evidence>
<proteinExistence type="predicted"/>
<dbReference type="InterPro" id="IPR025554">
    <property type="entry name" value="DUF4140"/>
</dbReference>
<dbReference type="InterPro" id="IPR011935">
    <property type="entry name" value="CHP02231"/>
</dbReference>
<dbReference type="EMBL" id="CAJMWY010001252">
    <property type="protein sequence ID" value="CAE6462708.1"/>
    <property type="molecule type" value="Genomic_DNA"/>
</dbReference>
<dbReference type="PANTHER" id="PTHR31005:SF8">
    <property type="entry name" value="DUF4139 DOMAIN-CONTAINING PROTEIN"/>
    <property type="match status" value="1"/>
</dbReference>
<sequence length="671" mass="72598">MCRWFNPNHDMRYSTDADSSRMKQIIVDAQEHPIEAVTLYNHRAEVRRIITLELNPGRNDFAIKNLPSGIVPDTLHFAGLSAGQASVVDTTCVTPPARFGFQPFKPSSARRKNERVAELEAKKREFLRELSLINARSDVLLAYAKSLNGENTEPGNFVEFLEHFNAAGQSTLEATARIEAGVREIDTAIGRINANEESEDEDDKIQELSEKRKTKASVVLSAKEACTVKLSLTYVVTGASWSPSYELHATTDSKTQAIANTVTLHYHASIVQTTGEDWADVQLTLSTASSAYSSYVPSLGKSLVKAGGAPPPSIFKPSLFGQTSNLAANNPMASRGLFGAVPAVSTATATTGPLFGSASAFGSTSTFGSASTSNVAPAPATGLFGDTSTNNPGAHTEATVPYTGGLFSTTEEIAAGEELAVIVESNPELHALDRVGAAVNDQALASTYSIETNVTVQSDDIPHRVTIMSTQLGAKTQYIAVPKLSRAVYLSCKIINSTTHRFLPGPLVTYLDNSYVDRTSLPLVPLKGTLTKSLGTDTAVTTTYIQTKKETAKAAGFSQRNYTPIVDTMTVKNTRPFTIPRILVRHAIPTPEDEQFRVTLKEPEDMGALAPGKEFQLRERVKGRWMNDATSGPEINGLVEWTVDNLAPDAKEEIKMVYEVAAPQDVKWYQT</sequence>
<dbReference type="Pfam" id="PF13600">
    <property type="entry name" value="DUF4140"/>
    <property type="match status" value="1"/>
</dbReference>
<evidence type="ECO:0000259" key="2">
    <source>
        <dbReference type="Pfam" id="PF13598"/>
    </source>
</evidence>
<feature type="coiled-coil region" evidence="1">
    <location>
        <begin position="109"/>
        <end position="136"/>
    </location>
</feature>
<feature type="domain" description="DUF4140" evidence="3">
    <location>
        <begin position="37"/>
        <end position="139"/>
    </location>
</feature>
<dbReference type="PANTHER" id="PTHR31005">
    <property type="entry name" value="DUF4139 DOMAIN-CONTAINING PROTEIN"/>
    <property type="match status" value="1"/>
</dbReference>
<reference evidence="4" key="1">
    <citation type="submission" date="2021-01" db="EMBL/GenBank/DDBJ databases">
        <authorList>
            <person name="Kaushik A."/>
        </authorList>
    </citation>
    <scope>NUCLEOTIDE SEQUENCE</scope>
    <source>
        <strain evidence="4">AG4-RS23</strain>
    </source>
</reference>
<dbReference type="Pfam" id="PF13598">
    <property type="entry name" value="DUF4139"/>
    <property type="match status" value="1"/>
</dbReference>
<evidence type="ECO:0000256" key="1">
    <source>
        <dbReference type="SAM" id="Coils"/>
    </source>
</evidence>
<feature type="domain" description="DUF4139" evidence="2">
    <location>
        <begin position="230"/>
        <end position="664"/>
    </location>
</feature>
<dbReference type="NCBIfam" id="TIGR02231">
    <property type="entry name" value="mucoidy inhibitor MuiA family protein"/>
    <property type="match status" value="1"/>
</dbReference>
<evidence type="ECO:0000313" key="4">
    <source>
        <dbReference type="EMBL" id="CAE6462708.1"/>
    </source>
</evidence>
<accession>A0A8H3GQQ1</accession>
<evidence type="ECO:0000259" key="3">
    <source>
        <dbReference type="Pfam" id="PF13600"/>
    </source>
</evidence>
<gene>
    <name evidence="4" type="ORF">RDB_LOCUS70899</name>
</gene>